<evidence type="ECO:0000256" key="1">
    <source>
        <dbReference type="SAM" id="MobiDB-lite"/>
    </source>
</evidence>
<dbReference type="AntiFam" id="ANF00237">
    <property type="entry name" value="Shadow ORF (opposite ahcY)"/>
</dbReference>
<feature type="region of interest" description="Disordered" evidence="1">
    <location>
        <begin position="268"/>
        <end position="290"/>
    </location>
</feature>
<organism evidence="2">
    <name type="scientific">freshwater metagenome</name>
    <dbReference type="NCBI Taxonomy" id="449393"/>
    <lineage>
        <taxon>unclassified sequences</taxon>
        <taxon>metagenomes</taxon>
        <taxon>ecological metagenomes</taxon>
    </lineage>
</organism>
<dbReference type="AlphaFoldDB" id="A0A6J6KHS1"/>
<proteinExistence type="predicted"/>
<name>A0A6J6KHS1_9ZZZZ</name>
<sequence length="290" mass="31438">MTNSILVIKLRLRDRVVDVDSREQKLALFEEFIEAVNTSRGLLGDTHNLRCNLGEASGGLLQATTQDLENNFPFGGILCGRLGNNAGLFELNALVDEHGGVATIVKNHVGARSSIGAPVEDLLGAPPVLVEGFALPRKHRGSSGALRGSVANNNSCGSLILSRKNVAACPTNLCTESHQRLDEHRGLHGHVKRPRNARTLQGLVGTKFFTEGHEAWHLVLSKAKLVATSLCERQIGNAVLEWSGCQHCSIVTGFCLNASREWHVSWPRTESTPTQRLEPPPCALLSTPQR</sequence>
<gene>
    <name evidence="2" type="ORF">UFOPK2158_01096</name>
</gene>
<accession>A0A6J6KHS1</accession>
<evidence type="ECO:0000313" key="2">
    <source>
        <dbReference type="EMBL" id="CAB4649291.1"/>
    </source>
</evidence>
<dbReference type="EMBL" id="CAEZVY010000125">
    <property type="protein sequence ID" value="CAB4649291.1"/>
    <property type="molecule type" value="Genomic_DNA"/>
</dbReference>
<reference evidence="2" key="1">
    <citation type="submission" date="2020-05" db="EMBL/GenBank/DDBJ databases">
        <authorList>
            <person name="Chiriac C."/>
            <person name="Salcher M."/>
            <person name="Ghai R."/>
            <person name="Kavagutti S V."/>
        </authorList>
    </citation>
    <scope>NUCLEOTIDE SEQUENCE</scope>
</reference>
<protein>
    <submittedName>
        <fullName evidence="2">Unannotated protein</fullName>
    </submittedName>
</protein>